<reference evidence="1 2" key="1">
    <citation type="journal article" date="2014" name="Int. J. Syst. Evol. Microbiol.">
        <title>Complete genome sequence of Corynebacterium casei LMG S-19264T (=DSM 44701T), isolated from a smear-ripened cheese.</title>
        <authorList>
            <consortium name="US DOE Joint Genome Institute (JGI-PGF)"/>
            <person name="Walter F."/>
            <person name="Albersmeier A."/>
            <person name="Kalinowski J."/>
            <person name="Ruckert C."/>
        </authorList>
    </citation>
    <scope>NUCLEOTIDE SEQUENCE [LARGE SCALE GENOMIC DNA]</scope>
    <source>
        <strain evidence="1 2">CGMCC 1.9161</strain>
    </source>
</reference>
<name>A0A917Q936_9HYPH</name>
<dbReference type="RefSeq" id="WP_188913224.1">
    <property type="nucleotide sequence ID" value="NZ_BMMF01000006.1"/>
</dbReference>
<organism evidence="1 2">
    <name type="scientific">Salinarimonas ramus</name>
    <dbReference type="NCBI Taxonomy" id="690164"/>
    <lineage>
        <taxon>Bacteria</taxon>
        <taxon>Pseudomonadati</taxon>
        <taxon>Pseudomonadota</taxon>
        <taxon>Alphaproteobacteria</taxon>
        <taxon>Hyphomicrobiales</taxon>
        <taxon>Salinarimonadaceae</taxon>
        <taxon>Salinarimonas</taxon>
    </lineage>
</organism>
<proteinExistence type="predicted"/>
<dbReference type="Proteomes" id="UP000600449">
    <property type="component" value="Unassembled WGS sequence"/>
</dbReference>
<sequence length="92" mass="9671">MPLLRILAAIAVIFWFSPLREGAGPASEPEAPTPGDVAARPLPELDRASLAALLAAAEGESERARALWSSLPEDARAALAQRIGEELAESAR</sequence>
<dbReference type="AlphaFoldDB" id="A0A917Q936"/>
<comment type="caution">
    <text evidence="1">The sequence shown here is derived from an EMBL/GenBank/DDBJ whole genome shotgun (WGS) entry which is preliminary data.</text>
</comment>
<evidence type="ECO:0000313" key="1">
    <source>
        <dbReference type="EMBL" id="GGK36352.1"/>
    </source>
</evidence>
<keyword evidence="2" id="KW-1185">Reference proteome</keyword>
<protein>
    <submittedName>
        <fullName evidence="1">Uncharacterized protein</fullName>
    </submittedName>
</protein>
<accession>A0A917Q936</accession>
<dbReference type="EMBL" id="BMMF01000006">
    <property type="protein sequence ID" value="GGK36352.1"/>
    <property type="molecule type" value="Genomic_DNA"/>
</dbReference>
<evidence type="ECO:0000313" key="2">
    <source>
        <dbReference type="Proteomes" id="UP000600449"/>
    </source>
</evidence>
<gene>
    <name evidence="1" type="ORF">GCM10011322_24160</name>
</gene>